<dbReference type="GO" id="GO:0034475">
    <property type="term" value="P:U4 snRNA 3'-end processing"/>
    <property type="evidence" value="ECO:0007669"/>
    <property type="project" value="TreeGrafter"/>
</dbReference>
<dbReference type="PANTHER" id="PTHR11953:SF1">
    <property type="entry name" value="EXOSOME COMPLEX COMPONENT RRP46"/>
    <property type="match status" value="1"/>
</dbReference>
<feature type="domain" description="Exoribonuclease phosphorolytic" evidence="6">
    <location>
        <begin position="1"/>
        <end position="126"/>
    </location>
</feature>
<name>A0A0C2SVX6_AMAMK</name>
<dbReference type="InterPro" id="IPR001247">
    <property type="entry name" value="ExoRNase_PH_dom1"/>
</dbReference>
<evidence type="ECO:0000256" key="5">
    <source>
        <dbReference type="ARBA" id="ARBA00023242"/>
    </source>
</evidence>
<comment type="similarity">
    <text evidence="2">Belongs to the RNase PH family.</text>
</comment>
<evidence type="ECO:0000256" key="2">
    <source>
        <dbReference type="ARBA" id="ARBA00006678"/>
    </source>
</evidence>
<protein>
    <recommendedName>
        <fullName evidence="6">Exoribonuclease phosphorolytic domain-containing protein</fullName>
    </recommendedName>
</protein>
<gene>
    <name evidence="7" type="ORF">M378DRAFT_52846</name>
</gene>
<dbReference type="Pfam" id="PF01138">
    <property type="entry name" value="RNase_PH"/>
    <property type="match status" value="1"/>
</dbReference>
<dbReference type="GO" id="GO:0005730">
    <property type="term" value="C:nucleolus"/>
    <property type="evidence" value="ECO:0007669"/>
    <property type="project" value="TreeGrafter"/>
</dbReference>
<dbReference type="OrthoDB" id="27298at2759"/>
<proteinExistence type="inferred from homology"/>
<dbReference type="InterPro" id="IPR027408">
    <property type="entry name" value="PNPase/RNase_PH_dom_sf"/>
</dbReference>
<dbReference type="GO" id="GO:0000177">
    <property type="term" value="C:cytoplasmic exosome (RNase complex)"/>
    <property type="evidence" value="ECO:0007669"/>
    <property type="project" value="TreeGrafter"/>
</dbReference>
<dbReference type="GO" id="GO:0006364">
    <property type="term" value="P:rRNA processing"/>
    <property type="evidence" value="ECO:0007669"/>
    <property type="project" value="UniProtKB-KW"/>
</dbReference>
<reference evidence="7 8" key="1">
    <citation type="submission" date="2014-04" db="EMBL/GenBank/DDBJ databases">
        <title>Evolutionary Origins and Diversification of the Mycorrhizal Mutualists.</title>
        <authorList>
            <consortium name="DOE Joint Genome Institute"/>
            <consortium name="Mycorrhizal Genomics Consortium"/>
            <person name="Kohler A."/>
            <person name="Kuo A."/>
            <person name="Nagy L.G."/>
            <person name="Floudas D."/>
            <person name="Copeland A."/>
            <person name="Barry K.W."/>
            <person name="Cichocki N."/>
            <person name="Veneault-Fourrey C."/>
            <person name="LaButti K."/>
            <person name="Lindquist E.A."/>
            <person name="Lipzen A."/>
            <person name="Lundell T."/>
            <person name="Morin E."/>
            <person name="Murat C."/>
            <person name="Riley R."/>
            <person name="Ohm R."/>
            <person name="Sun H."/>
            <person name="Tunlid A."/>
            <person name="Henrissat B."/>
            <person name="Grigoriev I.V."/>
            <person name="Hibbett D.S."/>
            <person name="Martin F."/>
        </authorList>
    </citation>
    <scope>NUCLEOTIDE SEQUENCE [LARGE SCALE GENOMIC DNA]</scope>
    <source>
        <strain evidence="7 8">Koide BX008</strain>
    </source>
</reference>
<evidence type="ECO:0000256" key="3">
    <source>
        <dbReference type="ARBA" id="ARBA00022552"/>
    </source>
</evidence>
<evidence type="ECO:0000313" key="8">
    <source>
        <dbReference type="Proteomes" id="UP000054549"/>
    </source>
</evidence>
<dbReference type="GO" id="GO:0016075">
    <property type="term" value="P:rRNA catabolic process"/>
    <property type="evidence" value="ECO:0007669"/>
    <property type="project" value="TreeGrafter"/>
</dbReference>
<keyword evidence="8" id="KW-1185">Reference proteome</keyword>
<sequence>MRPIQISFENLARVDGSARFALGKTGALASVSGPIEARLSAENPSQATFDVHLRPLSGVPATDARSLSSSIRSALLPSLILTQHPRTLIQLVLLPLSQHRLTGIGSDHALAAALVNASTLALINAGSVPMRGIVTAVSVGLSTSTRELIVDPDEDRLSDLVASGCFAFFFADGDTQCVWVDWKNVT</sequence>
<evidence type="ECO:0000256" key="4">
    <source>
        <dbReference type="ARBA" id="ARBA00022835"/>
    </source>
</evidence>
<dbReference type="EMBL" id="KN818231">
    <property type="protein sequence ID" value="KIL67575.1"/>
    <property type="molecule type" value="Genomic_DNA"/>
</dbReference>
<comment type="subcellular location">
    <subcellularLocation>
        <location evidence="1">Nucleus</location>
    </subcellularLocation>
</comment>
<dbReference type="InParanoid" id="A0A0C2SVX6"/>
<evidence type="ECO:0000313" key="7">
    <source>
        <dbReference type="EMBL" id="KIL67575.1"/>
    </source>
</evidence>
<dbReference type="PANTHER" id="PTHR11953">
    <property type="entry name" value="EXOSOME COMPLEX COMPONENT"/>
    <property type="match status" value="1"/>
</dbReference>
<evidence type="ECO:0000256" key="1">
    <source>
        <dbReference type="ARBA" id="ARBA00004123"/>
    </source>
</evidence>
<keyword evidence="4" id="KW-0271">Exosome</keyword>
<dbReference type="STRING" id="946122.A0A0C2SVX6"/>
<dbReference type="AlphaFoldDB" id="A0A0C2SVX6"/>
<evidence type="ECO:0000259" key="6">
    <source>
        <dbReference type="Pfam" id="PF01138"/>
    </source>
</evidence>
<organism evidence="7 8">
    <name type="scientific">Amanita muscaria (strain Koide BX008)</name>
    <dbReference type="NCBI Taxonomy" id="946122"/>
    <lineage>
        <taxon>Eukaryota</taxon>
        <taxon>Fungi</taxon>
        <taxon>Dikarya</taxon>
        <taxon>Basidiomycota</taxon>
        <taxon>Agaricomycotina</taxon>
        <taxon>Agaricomycetes</taxon>
        <taxon>Agaricomycetidae</taxon>
        <taxon>Agaricales</taxon>
        <taxon>Pluteineae</taxon>
        <taxon>Amanitaceae</taxon>
        <taxon>Amanita</taxon>
    </lineage>
</organism>
<dbReference type="InterPro" id="IPR050080">
    <property type="entry name" value="RNase_PH"/>
</dbReference>
<dbReference type="InterPro" id="IPR020568">
    <property type="entry name" value="Ribosomal_Su5_D2-typ_SF"/>
</dbReference>
<dbReference type="SUPFAM" id="SSF54211">
    <property type="entry name" value="Ribosomal protein S5 domain 2-like"/>
    <property type="match status" value="1"/>
</dbReference>
<dbReference type="HOGENOM" id="CLU_063514_2_0_1"/>
<dbReference type="GO" id="GO:0000176">
    <property type="term" value="C:nuclear exosome (RNase complex)"/>
    <property type="evidence" value="ECO:0007669"/>
    <property type="project" value="TreeGrafter"/>
</dbReference>
<dbReference type="GO" id="GO:0071028">
    <property type="term" value="P:nuclear mRNA surveillance"/>
    <property type="evidence" value="ECO:0007669"/>
    <property type="project" value="TreeGrafter"/>
</dbReference>
<dbReference type="Gene3D" id="3.30.230.70">
    <property type="entry name" value="GHMP Kinase, N-terminal domain"/>
    <property type="match status" value="1"/>
</dbReference>
<accession>A0A0C2SVX6</accession>
<keyword evidence="3" id="KW-0698">rRNA processing</keyword>
<dbReference type="Proteomes" id="UP000054549">
    <property type="component" value="Unassembled WGS sequence"/>
</dbReference>
<feature type="non-terminal residue" evidence="7">
    <location>
        <position position="186"/>
    </location>
</feature>
<dbReference type="GO" id="GO:0003723">
    <property type="term" value="F:RNA binding"/>
    <property type="evidence" value="ECO:0007669"/>
    <property type="project" value="TreeGrafter"/>
</dbReference>
<keyword evidence="5" id="KW-0539">Nucleus</keyword>
<dbReference type="GO" id="GO:0071051">
    <property type="term" value="P:poly(A)-dependent snoRNA 3'-end processing"/>
    <property type="evidence" value="ECO:0007669"/>
    <property type="project" value="TreeGrafter"/>
</dbReference>